<keyword evidence="2" id="KW-1185">Reference proteome</keyword>
<evidence type="ECO:0000313" key="1">
    <source>
        <dbReference type="EMBL" id="TNN28541.1"/>
    </source>
</evidence>
<dbReference type="EMBL" id="SRLO01006778">
    <property type="protein sequence ID" value="TNN28541.1"/>
    <property type="molecule type" value="Genomic_DNA"/>
</dbReference>
<dbReference type="AlphaFoldDB" id="A0A4Z2EIU3"/>
<reference evidence="1 2" key="1">
    <citation type="submission" date="2019-03" db="EMBL/GenBank/DDBJ databases">
        <title>First draft genome of Liparis tanakae, snailfish: a comprehensive survey of snailfish specific genes.</title>
        <authorList>
            <person name="Kim W."/>
            <person name="Song I."/>
            <person name="Jeong J.-H."/>
            <person name="Kim D."/>
            <person name="Kim S."/>
            <person name="Ryu S."/>
            <person name="Song J.Y."/>
            <person name="Lee S.K."/>
        </authorList>
    </citation>
    <scope>NUCLEOTIDE SEQUENCE [LARGE SCALE GENOMIC DNA]</scope>
    <source>
        <tissue evidence="1">Muscle</tissue>
    </source>
</reference>
<dbReference type="Proteomes" id="UP000314294">
    <property type="component" value="Unassembled WGS sequence"/>
</dbReference>
<organism evidence="1 2">
    <name type="scientific">Liparis tanakae</name>
    <name type="common">Tanaka's snailfish</name>
    <dbReference type="NCBI Taxonomy" id="230148"/>
    <lineage>
        <taxon>Eukaryota</taxon>
        <taxon>Metazoa</taxon>
        <taxon>Chordata</taxon>
        <taxon>Craniata</taxon>
        <taxon>Vertebrata</taxon>
        <taxon>Euteleostomi</taxon>
        <taxon>Actinopterygii</taxon>
        <taxon>Neopterygii</taxon>
        <taxon>Teleostei</taxon>
        <taxon>Neoteleostei</taxon>
        <taxon>Acanthomorphata</taxon>
        <taxon>Eupercaria</taxon>
        <taxon>Perciformes</taxon>
        <taxon>Cottioidei</taxon>
        <taxon>Cottales</taxon>
        <taxon>Liparidae</taxon>
        <taxon>Liparis</taxon>
    </lineage>
</organism>
<sequence length="106" mass="11944">MRNVMRNIKRNLMRNAMRNLMRRCRYLEVSRALDGEHQDDGAVLQEGLGELGLVAGRGGPDAFLLGDVDVPHVAALHDEVAHGGEEQLGRRRWLCGLQEEEQKQRG</sequence>
<evidence type="ECO:0000313" key="2">
    <source>
        <dbReference type="Proteomes" id="UP000314294"/>
    </source>
</evidence>
<accession>A0A4Z2EIU3</accession>
<protein>
    <submittedName>
        <fullName evidence="1">Uncharacterized protein</fullName>
    </submittedName>
</protein>
<gene>
    <name evidence="1" type="ORF">EYF80_061311</name>
</gene>
<comment type="caution">
    <text evidence="1">The sequence shown here is derived from an EMBL/GenBank/DDBJ whole genome shotgun (WGS) entry which is preliminary data.</text>
</comment>
<name>A0A4Z2EIU3_9TELE</name>
<proteinExistence type="predicted"/>